<organism evidence="1 2">
    <name type="scientific">Microtetraspora fusca</name>
    <dbReference type="NCBI Taxonomy" id="1997"/>
    <lineage>
        <taxon>Bacteria</taxon>
        <taxon>Bacillati</taxon>
        <taxon>Actinomycetota</taxon>
        <taxon>Actinomycetes</taxon>
        <taxon>Streptosporangiales</taxon>
        <taxon>Streptosporangiaceae</taxon>
        <taxon>Microtetraspora</taxon>
    </lineage>
</organism>
<dbReference type="RefSeq" id="WP_387344040.1">
    <property type="nucleotide sequence ID" value="NZ_JBIAXI010000014.1"/>
</dbReference>
<dbReference type="Proteomes" id="UP001602119">
    <property type="component" value="Unassembled WGS sequence"/>
</dbReference>
<gene>
    <name evidence="1" type="ORF">ACFY05_23425</name>
</gene>
<accession>A0ABW6VA52</accession>
<reference evidence="1 2" key="1">
    <citation type="submission" date="2024-10" db="EMBL/GenBank/DDBJ databases">
        <title>The Natural Products Discovery Center: Release of the First 8490 Sequenced Strains for Exploring Actinobacteria Biosynthetic Diversity.</title>
        <authorList>
            <person name="Kalkreuter E."/>
            <person name="Kautsar S.A."/>
            <person name="Yang D."/>
            <person name="Bader C.D."/>
            <person name="Teijaro C.N."/>
            <person name="Fluegel L."/>
            <person name="Davis C.M."/>
            <person name="Simpson J.R."/>
            <person name="Lauterbach L."/>
            <person name="Steele A.D."/>
            <person name="Gui C."/>
            <person name="Meng S."/>
            <person name="Li G."/>
            <person name="Viehrig K."/>
            <person name="Ye F."/>
            <person name="Su P."/>
            <person name="Kiefer A.F."/>
            <person name="Nichols A."/>
            <person name="Cepeda A.J."/>
            <person name="Yan W."/>
            <person name="Fan B."/>
            <person name="Jiang Y."/>
            <person name="Adhikari A."/>
            <person name="Zheng C.-J."/>
            <person name="Schuster L."/>
            <person name="Cowan T.M."/>
            <person name="Smanski M.J."/>
            <person name="Chevrette M.G."/>
            <person name="De Carvalho L.P.S."/>
            <person name="Shen B."/>
        </authorList>
    </citation>
    <scope>NUCLEOTIDE SEQUENCE [LARGE SCALE GENOMIC DNA]</scope>
    <source>
        <strain evidence="1 2">NPDC001281</strain>
    </source>
</reference>
<name>A0ABW6VA52_MICFU</name>
<dbReference type="EMBL" id="JBIAXI010000014">
    <property type="protein sequence ID" value="MFF4775806.1"/>
    <property type="molecule type" value="Genomic_DNA"/>
</dbReference>
<evidence type="ECO:0000313" key="1">
    <source>
        <dbReference type="EMBL" id="MFF4775806.1"/>
    </source>
</evidence>
<dbReference type="InterPro" id="IPR045592">
    <property type="entry name" value="DUF6461"/>
</dbReference>
<keyword evidence="2" id="KW-1185">Reference proteome</keyword>
<comment type="caution">
    <text evidence="1">The sequence shown here is derived from an EMBL/GenBank/DDBJ whole genome shotgun (WGS) entry which is preliminary data.</text>
</comment>
<sequence length="203" mass="22461">MYSATYLHDLLASTIFTEDLDADMDLWTLGFSAIWVHGADIETVASQFSLDLGTRTPCYLSDILDHNIDDGSRWVAEVGSWVGVVPGGSEEFMLSLTVDDRQALSFSIDISGKAWFTYARDGRMVVAFDPMSPDDRVGDDPHALDHMMEGLRFEISGPEVHENYVETDESISSALALIGRVTETDMAADWFEALHSRARPTSS</sequence>
<proteinExistence type="predicted"/>
<protein>
    <submittedName>
        <fullName evidence="1">DUF6461 domain-containing protein</fullName>
    </submittedName>
</protein>
<evidence type="ECO:0000313" key="2">
    <source>
        <dbReference type="Proteomes" id="UP001602119"/>
    </source>
</evidence>
<dbReference type="Pfam" id="PF20062">
    <property type="entry name" value="DUF6461"/>
    <property type="match status" value="1"/>
</dbReference>